<proteinExistence type="predicted"/>
<dbReference type="PANTHER" id="PTHR19944:SF99">
    <property type="entry name" value="HLA CLASS II HISTOCOMPATIBILITY ANTIGEN, DRB1 BETA CHAIN"/>
    <property type="match status" value="1"/>
</dbReference>
<accession>A0A851FDP4</accession>
<dbReference type="SUPFAM" id="SSF54452">
    <property type="entry name" value="MHC antigen-recognition domain"/>
    <property type="match status" value="1"/>
</dbReference>
<feature type="non-terminal residue" evidence="4">
    <location>
        <position position="104"/>
    </location>
</feature>
<dbReference type="InterPro" id="IPR011162">
    <property type="entry name" value="MHC_I/II-like_Ag-recog"/>
</dbReference>
<name>A0A851FDP4_PITSO</name>
<evidence type="ECO:0000259" key="3">
    <source>
        <dbReference type="SMART" id="SM00921"/>
    </source>
</evidence>
<feature type="non-terminal residue" evidence="4">
    <location>
        <position position="1"/>
    </location>
</feature>
<evidence type="ECO:0000313" key="5">
    <source>
        <dbReference type="Proteomes" id="UP000633448"/>
    </source>
</evidence>
<dbReference type="InterPro" id="IPR050160">
    <property type="entry name" value="MHC/Immunoglobulin"/>
</dbReference>
<dbReference type="OrthoDB" id="10043043at2759"/>
<dbReference type="PANTHER" id="PTHR19944">
    <property type="entry name" value="MHC CLASS II-RELATED"/>
    <property type="match status" value="1"/>
</dbReference>
<dbReference type="Gene3D" id="3.10.320.10">
    <property type="entry name" value="Class II Histocompatibility Antigen, M Beta Chain, Chain B, domain 1"/>
    <property type="match status" value="1"/>
</dbReference>
<dbReference type="InterPro" id="IPR000353">
    <property type="entry name" value="MHC_II_b_N"/>
</dbReference>
<feature type="domain" description="MHC class II beta chain N-terminal" evidence="3">
    <location>
        <begin position="13"/>
        <end position="87"/>
    </location>
</feature>
<protein>
    <submittedName>
        <fullName evidence="4">HB2L protein</fullName>
    </submittedName>
</protein>
<evidence type="ECO:0000313" key="4">
    <source>
        <dbReference type="EMBL" id="NWI89864.1"/>
    </source>
</evidence>
<dbReference type="GO" id="GO:0019882">
    <property type="term" value="P:antigen processing and presentation"/>
    <property type="evidence" value="ECO:0007669"/>
    <property type="project" value="InterPro"/>
</dbReference>
<comment type="caution">
    <text evidence="4">The sequence shown here is derived from an EMBL/GenBank/DDBJ whole genome shotgun (WGS) entry which is preliminary data.</text>
</comment>
<dbReference type="AlphaFoldDB" id="A0A851FDP4"/>
<gene>
    <name evidence="4" type="primary">Hb2l_5</name>
    <name evidence="4" type="ORF">PITSOR_R11384</name>
</gene>
<dbReference type="InterPro" id="IPR014745">
    <property type="entry name" value="MHC_II_a/b_N"/>
</dbReference>
<evidence type="ECO:0000256" key="1">
    <source>
        <dbReference type="ARBA" id="ARBA00023157"/>
    </source>
</evidence>
<dbReference type="GO" id="GO:0006955">
    <property type="term" value="P:immune response"/>
    <property type="evidence" value="ECO:0007669"/>
    <property type="project" value="InterPro"/>
</dbReference>
<dbReference type="Pfam" id="PF00969">
    <property type="entry name" value="MHC_II_beta"/>
    <property type="match status" value="1"/>
</dbReference>
<dbReference type="SMART" id="SM00921">
    <property type="entry name" value="MHC_II_beta"/>
    <property type="match status" value="1"/>
</dbReference>
<keyword evidence="5" id="KW-1185">Reference proteome</keyword>
<sequence>PAQSGMFQLMAKDECHFINGTIRVRFVDRYIYNRQQLAHFNSDVGEFVGDTPFGEKVARDLNNRPEYMEYKRTAVDWYCWTSYEVFALFSVERRVPHSPAQSLP</sequence>
<keyword evidence="2" id="KW-0325">Glycoprotein</keyword>
<dbReference type="EMBL" id="WEKX01011901">
    <property type="protein sequence ID" value="NWI89864.1"/>
    <property type="molecule type" value="Genomic_DNA"/>
</dbReference>
<evidence type="ECO:0000256" key="2">
    <source>
        <dbReference type="ARBA" id="ARBA00023180"/>
    </source>
</evidence>
<organism evidence="4 5">
    <name type="scientific">Pitta sordida</name>
    <name type="common">Hooded pitta</name>
    <dbReference type="NCBI Taxonomy" id="9163"/>
    <lineage>
        <taxon>Eukaryota</taxon>
        <taxon>Metazoa</taxon>
        <taxon>Chordata</taxon>
        <taxon>Craniata</taxon>
        <taxon>Vertebrata</taxon>
        <taxon>Euteleostomi</taxon>
        <taxon>Archelosauria</taxon>
        <taxon>Archosauria</taxon>
        <taxon>Dinosauria</taxon>
        <taxon>Saurischia</taxon>
        <taxon>Theropoda</taxon>
        <taxon>Coelurosauria</taxon>
        <taxon>Aves</taxon>
        <taxon>Neognathae</taxon>
        <taxon>Neoaves</taxon>
        <taxon>Telluraves</taxon>
        <taxon>Australaves</taxon>
        <taxon>Passeriformes</taxon>
        <taxon>Pittidae</taxon>
        <taxon>Pitta</taxon>
    </lineage>
</organism>
<dbReference type="GO" id="GO:0042613">
    <property type="term" value="C:MHC class II protein complex"/>
    <property type="evidence" value="ECO:0007669"/>
    <property type="project" value="InterPro"/>
</dbReference>
<reference evidence="4" key="1">
    <citation type="submission" date="2019-10" db="EMBL/GenBank/DDBJ databases">
        <title>Bird 10,000 Genomes (B10K) Project - Family phase.</title>
        <authorList>
            <person name="Zhang G."/>
        </authorList>
    </citation>
    <scope>NUCLEOTIDE SEQUENCE</scope>
    <source>
        <strain evidence="4">B10K-DU-002-53</strain>
        <tissue evidence="4">Muscle</tissue>
    </source>
</reference>
<dbReference type="Proteomes" id="UP000633448">
    <property type="component" value="Unassembled WGS sequence"/>
</dbReference>
<keyword evidence="1" id="KW-1015">Disulfide bond</keyword>